<dbReference type="Proteomes" id="UP001310594">
    <property type="component" value="Unassembled WGS sequence"/>
</dbReference>
<evidence type="ECO:0000313" key="2">
    <source>
        <dbReference type="Proteomes" id="UP001310594"/>
    </source>
</evidence>
<sequence>MEQAPSLTTIAPELRNSIFELALRDTDGEVEIASSGRPMKQPGLLAVCHQVRSETLPMLQHLAAKSAQRIIVRIDDFDFSPAMAYINSLSQEQRALIGNNASLKLKLMVDDSKEFNSVMAEGALQWAEYGAISLKGQLAAHVTSSAAAYEFNHHVSGHTSCILAFIAGYLSSSAKVNAHGACVAEFFGVITYKVWDSAYKAYLSLRQQNSAAS</sequence>
<proteinExistence type="predicted"/>
<dbReference type="EMBL" id="JAVRQU010000014">
    <property type="protein sequence ID" value="KAK5695324.1"/>
    <property type="molecule type" value="Genomic_DNA"/>
</dbReference>
<gene>
    <name evidence="1" type="ORF">LTR97_008830</name>
</gene>
<organism evidence="1 2">
    <name type="scientific">Elasticomyces elasticus</name>
    <dbReference type="NCBI Taxonomy" id="574655"/>
    <lineage>
        <taxon>Eukaryota</taxon>
        <taxon>Fungi</taxon>
        <taxon>Dikarya</taxon>
        <taxon>Ascomycota</taxon>
        <taxon>Pezizomycotina</taxon>
        <taxon>Dothideomycetes</taxon>
        <taxon>Dothideomycetidae</taxon>
        <taxon>Mycosphaerellales</taxon>
        <taxon>Teratosphaeriaceae</taxon>
        <taxon>Elasticomyces</taxon>
    </lineage>
</organism>
<reference evidence="1" key="1">
    <citation type="submission" date="2023-08" db="EMBL/GenBank/DDBJ databases">
        <title>Black Yeasts Isolated from many extreme environments.</title>
        <authorList>
            <person name="Coleine C."/>
            <person name="Stajich J.E."/>
            <person name="Selbmann L."/>
        </authorList>
    </citation>
    <scope>NUCLEOTIDE SEQUENCE</scope>
    <source>
        <strain evidence="1">CCFEE 5810</strain>
    </source>
</reference>
<evidence type="ECO:0000313" key="1">
    <source>
        <dbReference type="EMBL" id="KAK5695324.1"/>
    </source>
</evidence>
<name>A0AAN7W6B0_9PEZI</name>
<protein>
    <submittedName>
        <fullName evidence="1">Uncharacterized protein</fullName>
    </submittedName>
</protein>
<accession>A0AAN7W6B0</accession>
<comment type="caution">
    <text evidence="1">The sequence shown here is derived from an EMBL/GenBank/DDBJ whole genome shotgun (WGS) entry which is preliminary data.</text>
</comment>
<dbReference type="AlphaFoldDB" id="A0AAN7W6B0"/>